<feature type="transmembrane region" description="Helical" evidence="7">
    <location>
        <begin position="31"/>
        <end position="52"/>
    </location>
</feature>
<comment type="caution">
    <text evidence="9">The sequence shown here is derived from an EMBL/GenBank/DDBJ whole genome shotgun (WGS) entry which is preliminary data.</text>
</comment>
<feature type="transmembrane region" description="Helical" evidence="7">
    <location>
        <begin position="96"/>
        <end position="120"/>
    </location>
</feature>
<organism evidence="9 10">
    <name type="scientific">Ktedonobacter racemifer DSM 44963</name>
    <dbReference type="NCBI Taxonomy" id="485913"/>
    <lineage>
        <taxon>Bacteria</taxon>
        <taxon>Bacillati</taxon>
        <taxon>Chloroflexota</taxon>
        <taxon>Ktedonobacteria</taxon>
        <taxon>Ktedonobacterales</taxon>
        <taxon>Ktedonobacteraceae</taxon>
        <taxon>Ktedonobacter</taxon>
    </lineage>
</organism>
<keyword evidence="2 7" id="KW-0813">Transport</keyword>
<evidence type="ECO:0000256" key="5">
    <source>
        <dbReference type="ARBA" id="ARBA00022989"/>
    </source>
</evidence>
<dbReference type="PANTHER" id="PTHR43744">
    <property type="entry name" value="ABC TRANSPORTER PERMEASE PROTEIN MG189-RELATED-RELATED"/>
    <property type="match status" value="1"/>
</dbReference>
<dbReference type="GO" id="GO:0055085">
    <property type="term" value="P:transmembrane transport"/>
    <property type="evidence" value="ECO:0007669"/>
    <property type="project" value="InterPro"/>
</dbReference>
<keyword evidence="10" id="KW-1185">Reference proteome</keyword>
<evidence type="ECO:0000256" key="2">
    <source>
        <dbReference type="ARBA" id="ARBA00022448"/>
    </source>
</evidence>
<dbReference type="eggNOG" id="COG0395">
    <property type="taxonomic scope" value="Bacteria"/>
</dbReference>
<dbReference type="Pfam" id="PF00528">
    <property type="entry name" value="BPD_transp_1"/>
    <property type="match status" value="1"/>
</dbReference>
<gene>
    <name evidence="9" type="ORF">Krac_10323</name>
</gene>
<dbReference type="SUPFAM" id="SSF161098">
    <property type="entry name" value="MetI-like"/>
    <property type="match status" value="1"/>
</dbReference>
<keyword evidence="3" id="KW-1003">Cell membrane</keyword>
<dbReference type="Gene3D" id="1.10.3720.10">
    <property type="entry name" value="MetI-like"/>
    <property type="match status" value="1"/>
</dbReference>
<keyword evidence="4 7" id="KW-0812">Transmembrane</keyword>
<evidence type="ECO:0000256" key="6">
    <source>
        <dbReference type="ARBA" id="ARBA00023136"/>
    </source>
</evidence>
<name>D6TGC0_KTERA</name>
<dbReference type="CDD" id="cd06261">
    <property type="entry name" value="TM_PBP2"/>
    <property type="match status" value="1"/>
</dbReference>
<dbReference type="InterPro" id="IPR000515">
    <property type="entry name" value="MetI-like"/>
</dbReference>
<proteinExistence type="inferred from homology"/>
<dbReference type="EMBL" id="ADVG01000001">
    <property type="protein sequence ID" value="EFH88822.1"/>
    <property type="molecule type" value="Genomic_DNA"/>
</dbReference>
<evidence type="ECO:0000259" key="8">
    <source>
        <dbReference type="PROSITE" id="PS50928"/>
    </source>
</evidence>
<dbReference type="Proteomes" id="UP000004508">
    <property type="component" value="Unassembled WGS sequence"/>
</dbReference>
<dbReference type="OrthoDB" id="9771544at2"/>
<evidence type="ECO:0000256" key="1">
    <source>
        <dbReference type="ARBA" id="ARBA00004651"/>
    </source>
</evidence>
<dbReference type="RefSeq" id="WP_007905001.1">
    <property type="nucleotide sequence ID" value="NZ_ADVG01000001.1"/>
</dbReference>
<dbReference type="GO" id="GO:0005886">
    <property type="term" value="C:plasma membrane"/>
    <property type="evidence" value="ECO:0007669"/>
    <property type="project" value="UniProtKB-SubCell"/>
</dbReference>
<evidence type="ECO:0000256" key="4">
    <source>
        <dbReference type="ARBA" id="ARBA00022692"/>
    </source>
</evidence>
<evidence type="ECO:0000256" key="3">
    <source>
        <dbReference type="ARBA" id="ARBA00022475"/>
    </source>
</evidence>
<comment type="similarity">
    <text evidence="7">Belongs to the binding-protein-dependent transport system permease family.</text>
</comment>
<sequence>MVQSSIQPPLITQDEIRQIPRRRRMWQLHHPLWYIGYAVLILWAIMTIGPFVEMLLLSFKSNFGIYADPFGLAGFAPSNYLVAWNGPLGQVGFATYFVNTVEVAVLAVVFGVGFGVLAGYSLARTSGRLSNILFRLFALSLSIPLVVAVIPIYEMLENWQLLDTQIGIALVYAAFIVPTATVIMRSFFATFPKEMLEAATLDGCSELGLLWRIVLPLSKGGLVGVIILSLIYVWGEVQFAIVLLNSPENKTLAVGLLGFQGQFLTNEGALFAGLAMATVPILVAYLLLQRNITKGLTLGAFH</sequence>
<dbReference type="PROSITE" id="PS50928">
    <property type="entry name" value="ABC_TM1"/>
    <property type="match status" value="1"/>
</dbReference>
<keyword evidence="5 7" id="KW-1133">Transmembrane helix</keyword>
<dbReference type="AlphaFoldDB" id="D6TGC0"/>
<feature type="transmembrane region" description="Helical" evidence="7">
    <location>
        <begin position="165"/>
        <end position="188"/>
    </location>
</feature>
<comment type="subcellular location">
    <subcellularLocation>
        <location evidence="1 7">Cell membrane</location>
        <topology evidence="1 7">Multi-pass membrane protein</topology>
    </subcellularLocation>
</comment>
<feature type="transmembrane region" description="Helical" evidence="7">
    <location>
        <begin position="209"/>
        <end position="234"/>
    </location>
</feature>
<reference evidence="9 10" key="1">
    <citation type="journal article" date="2011" name="Stand. Genomic Sci.">
        <title>Non-contiguous finished genome sequence and contextual data of the filamentous soil bacterium Ktedonobacter racemifer type strain (SOSP1-21).</title>
        <authorList>
            <person name="Chang Y.J."/>
            <person name="Land M."/>
            <person name="Hauser L."/>
            <person name="Chertkov O."/>
            <person name="Del Rio T.G."/>
            <person name="Nolan M."/>
            <person name="Copeland A."/>
            <person name="Tice H."/>
            <person name="Cheng J.F."/>
            <person name="Lucas S."/>
            <person name="Han C."/>
            <person name="Goodwin L."/>
            <person name="Pitluck S."/>
            <person name="Ivanova N."/>
            <person name="Ovchinikova G."/>
            <person name="Pati A."/>
            <person name="Chen A."/>
            <person name="Palaniappan K."/>
            <person name="Mavromatis K."/>
            <person name="Liolios K."/>
            <person name="Brettin T."/>
            <person name="Fiebig A."/>
            <person name="Rohde M."/>
            <person name="Abt B."/>
            <person name="Goker M."/>
            <person name="Detter J.C."/>
            <person name="Woyke T."/>
            <person name="Bristow J."/>
            <person name="Eisen J.A."/>
            <person name="Markowitz V."/>
            <person name="Hugenholtz P."/>
            <person name="Kyrpides N.C."/>
            <person name="Klenk H.P."/>
            <person name="Lapidus A."/>
        </authorList>
    </citation>
    <scope>NUCLEOTIDE SEQUENCE [LARGE SCALE GENOMIC DNA]</scope>
    <source>
        <strain evidence="10">DSM 44963</strain>
    </source>
</reference>
<protein>
    <submittedName>
        <fullName evidence="9">Binding-protein-dependent transport systems inner membrane component</fullName>
    </submittedName>
</protein>
<dbReference type="InParanoid" id="D6TGC0"/>
<dbReference type="InterPro" id="IPR035906">
    <property type="entry name" value="MetI-like_sf"/>
</dbReference>
<dbReference type="STRING" id="485913.Krac_10323"/>
<keyword evidence="6 7" id="KW-0472">Membrane</keyword>
<evidence type="ECO:0000256" key="7">
    <source>
        <dbReference type="RuleBase" id="RU363032"/>
    </source>
</evidence>
<feature type="transmembrane region" description="Helical" evidence="7">
    <location>
        <begin position="132"/>
        <end position="153"/>
    </location>
</feature>
<evidence type="ECO:0000313" key="10">
    <source>
        <dbReference type="Proteomes" id="UP000004508"/>
    </source>
</evidence>
<evidence type="ECO:0000313" key="9">
    <source>
        <dbReference type="EMBL" id="EFH88822.1"/>
    </source>
</evidence>
<feature type="transmembrane region" description="Helical" evidence="7">
    <location>
        <begin position="269"/>
        <end position="288"/>
    </location>
</feature>
<dbReference type="PANTHER" id="PTHR43744:SF12">
    <property type="entry name" value="ABC TRANSPORTER PERMEASE PROTEIN MG189-RELATED"/>
    <property type="match status" value="1"/>
</dbReference>
<feature type="domain" description="ABC transmembrane type-1" evidence="8">
    <location>
        <begin position="97"/>
        <end position="288"/>
    </location>
</feature>
<accession>D6TGC0</accession>